<dbReference type="eggNOG" id="KOG0048">
    <property type="taxonomic scope" value="Eukaryota"/>
</dbReference>
<dbReference type="Gene3D" id="1.10.10.60">
    <property type="entry name" value="Homeodomain-like"/>
    <property type="match status" value="2"/>
</dbReference>
<dbReference type="VEuPathDB" id="TrichDB:TVAG_497350"/>
<dbReference type="PROSITE" id="PS50090">
    <property type="entry name" value="MYB_LIKE"/>
    <property type="match status" value="2"/>
</dbReference>
<feature type="region of interest" description="Disordered" evidence="1">
    <location>
        <begin position="132"/>
        <end position="162"/>
    </location>
</feature>
<feature type="compositionally biased region" description="Basic and acidic residues" evidence="1">
    <location>
        <begin position="134"/>
        <end position="148"/>
    </location>
</feature>
<reference evidence="4" key="1">
    <citation type="submission" date="2006-10" db="EMBL/GenBank/DDBJ databases">
        <authorList>
            <person name="Amadeo P."/>
            <person name="Zhao Q."/>
            <person name="Wortman J."/>
            <person name="Fraser-Liggett C."/>
            <person name="Carlton J."/>
        </authorList>
    </citation>
    <scope>NUCLEOTIDE SEQUENCE</scope>
    <source>
        <strain evidence="4">G3</strain>
    </source>
</reference>
<dbReference type="SMR" id="A2EGX7"/>
<sequence>MTMKSGKSSRQMFTPEEDMRLKNIITEYQSNNKILDWNQISMQMGTKNARQCKDRWIYYLDDNVDRSPFTPYENYMLLWSINKLGKKWTQISQLFPKRTDVSIKAQYKKLIRRDATLENVFKISNAKYYKHPKKKEELPKQEHQEDIQAQKSVDIIEPEIDD</sequence>
<dbReference type="InterPro" id="IPR050560">
    <property type="entry name" value="MYB_TF"/>
</dbReference>
<evidence type="ECO:0000313" key="5">
    <source>
        <dbReference type="Proteomes" id="UP000001542"/>
    </source>
</evidence>
<dbReference type="Proteomes" id="UP000001542">
    <property type="component" value="Unassembled WGS sequence"/>
</dbReference>
<dbReference type="PANTHER" id="PTHR45614">
    <property type="entry name" value="MYB PROTEIN-RELATED"/>
    <property type="match status" value="1"/>
</dbReference>
<evidence type="ECO:0000313" key="4">
    <source>
        <dbReference type="EMBL" id="EAY08111.1"/>
    </source>
</evidence>
<dbReference type="CDD" id="cd00167">
    <property type="entry name" value="SANT"/>
    <property type="match status" value="2"/>
</dbReference>
<dbReference type="GO" id="GO:0000981">
    <property type="term" value="F:DNA-binding transcription factor activity, RNA polymerase II-specific"/>
    <property type="evidence" value="ECO:0000318"/>
    <property type="project" value="GO_Central"/>
</dbReference>
<evidence type="ECO:0000256" key="1">
    <source>
        <dbReference type="SAM" id="MobiDB-lite"/>
    </source>
</evidence>
<dbReference type="AlphaFoldDB" id="A2EGX7"/>
<dbReference type="SUPFAM" id="SSF46689">
    <property type="entry name" value="Homeodomain-like"/>
    <property type="match status" value="1"/>
</dbReference>
<gene>
    <name evidence="4" type="ORF">TVAG_497350</name>
</gene>
<feature type="domain" description="Myb-like" evidence="2">
    <location>
        <begin position="5"/>
        <end position="60"/>
    </location>
</feature>
<evidence type="ECO:0000259" key="3">
    <source>
        <dbReference type="PROSITE" id="PS51294"/>
    </source>
</evidence>
<dbReference type="PANTHER" id="PTHR45614:SF253">
    <property type="entry name" value="CHROMOSOME UNDETERMINED SCAFFOLD_38, WHOLE GENOME SHOTGUN SEQUENCE"/>
    <property type="match status" value="1"/>
</dbReference>
<dbReference type="SMART" id="SM00717">
    <property type="entry name" value="SANT"/>
    <property type="match status" value="2"/>
</dbReference>
<dbReference type="KEGG" id="tva:4766007"/>
<dbReference type="OrthoDB" id="2143914at2759"/>
<feature type="domain" description="HTH myb-type" evidence="3">
    <location>
        <begin position="83"/>
        <end position="115"/>
    </location>
</feature>
<evidence type="ECO:0000259" key="2">
    <source>
        <dbReference type="PROSITE" id="PS50090"/>
    </source>
</evidence>
<dbReference type="GO" id="GO:0000978">
    <property type="term" value="F:RNA polymerase II cis-regulatory region sequence-specific DNA binding"/>
    <property type="evidence" value="ECO:0000318"/>
    <property type="project" value="GO_Central"/>
</dbReference>
<dbReference type="VEuPathDB" id="TrichDB:TVAGG3_0803430"/>
<keyword evidence="4" id="KW-0238">DNA-binding</keyword>
<proteinExistence type="predicted"/>
<reference evidence="4" key="2">
    <citation type="journal article" date="2007" name="Science">
        <title>Draft genome sequence of the sexually transmitted pathogen Trichomonas vaginalis.</title>
        <authorList>
            <person name="Carlton J.M."/>
            <person name="Hirt R.P."/>
            <person name="Silva J.C."/>
            <person name="Delcher A.L."/>
            <person name="Schatz M."/>
            <person name="Zhao Q."/>
            <person name="Wortman J.R."/>
            <person name="Bidwell S.L."/>
            <person name="Alsmark U.C.M."/>
            <person name="Besteiro S."/>
            <person name="Sicheritz-Ponten T."/>
            <person name="Noel C.J."/>
            <person name="Dacks J.B."/>
            <person name="Foster P.G."/>
            <person name="Simillion C."/>
            <person name="Van de Peer Y."/>
            <person name="Miranda-Saavedra D."/>
            <person name="Barton G.J."/>
            <person name="Westrop G.D."/>
            <person name="Mueller S."/>
            <person name="Dessi D."/>
            <person name="Fiori P.L."/>
            <person name="Ren Q."/>
            <person name="Paulsen I."/>
            <person name="Zhang H."/>
            <person name="Bastida-Corcuera F.D."/>
            <person name="Simoes-Barbosa A."/>
            <person name="Brown M.T."/>
            <person name="Hayes R.D."/>
            <person name="Mukherjee M."/>
            <person name="Okumura C.Y."/>
            <person name="Schneider R."/>
            <person name="Smith A.J."/>
            <person name="Vanacova S."/>
            <person name="Villalvazo M."/>
            <person name="Haas B.J."/>
            <person name="Pertea M."/>
            <person name="Feldblyum T.V."/>
            <person name="Utterback T.R."/>
            <person name="Shu C.L."/>
            <person name="Osoegawa K."/>
            <person name="de Jong P.J."/>
            <person name="Hrdy I."/>
            <person name="Horvathova L."/>
            <person name="Zubacova Z."/>
            <person name="Dolezal P."/>
            <person name="Malik S.B."/>
            <person name="Logsdon J.M. Jr."/>
            <person name="Henze K."/>
            <person name="Gupta A."/>
            <person name="Wang C.C."/>
            <person name="Dunne R.L."/>
            <person name="Upcroft J.A."/>
            <person name="Upcroft P."/>
            <person name="White O."/>
            <person name="Salzberg S.L."/>
            <person name="Tang P."/>
            <person name="Chiu C.-H."/>
            <person name="Lee Y.-S."/>
            <person name="Embley T.M."/>
            <person name="Coombs G.H."/>
            <person name="Mottram J.C."/>
            <person name="Tachezy J."/>
            <person name="Fraser-Liggett C.M."/>
            <person name="Johnson P.J."/>
        </authorList>
    </citation>
    <scope>NUCLEOTIDE SEQUENCE [LARGE SCALE GENOMIC DNA]</scope>
    <source>
        <strain evidence="4">G3</strain>
    </source>
</reference>
<dbReference type="InterPro" id="IPR017930">
    <property type="entry name" value="Myb_dom"/>
</dbReference>
<dbReference type="PROSITE" id="PS51294">
    <property type="entry name" value="HTH_MYB"/>
    <property type="match status" value="2"/>
</dbReference>
<dbReference type="InterPro" id="IPR001005">
    <property type="entry name" value="SANT/Myb"/>
</dbReference>
<name>A2EGX7_TRIV3</name>
<dbReference type="RefSeq" id="XP_001320334.1">
    <property type="nucleotide sequence ID" value="XM_001320299.1"/>
</dbReference>
<organism evidence="4 5">
    <name type="scientific">Trichomonas vaginalis (strain ATCC PRA-98 / G3)</name>
    <dbReference type="NCBI Taxonomy" id="412133"/>
    <lineage>
        <taxon>Eukaryota</taxon>
        <taxon>Metamonada</taxon>
        <taxon>Parabasalia</taxon>
        <taxon>Trichomonadida</taxon>
        <taxon>Trichomonadidae</taxon>
        <taxon>Trichomonas</taxon>
    </lineage>
</organism>
<dbReference type="GO" id="GO:0006355">
    <property type="term" value="P:regulation of DNA-templated transcription"/>
    <property type="evidence" value="ECO:0000318"/>
    <property type="project" value="GO_Central"/>
</dbReference>
<keyword evidence="5" id="KW-1185">Reference proteome</keyword>
<protein>
    <submittedName>
        <fullName evidence="4">Myb-like DNA-binding domain containing protein</fullName>
    </submittedName>
</protein>
<dbReference type="InParanoid" id="A2EGX7"/>
<dbReference type="STRING" id="5722.A2EGX7"/>
<dbReference type="Pfam" id="PF13921">
    <property type="entry name" value="Myb_DNA-bind_6"/>
    <property type="match status" value="1"/>
</dbReference>
<feature type="domain" description="HTH myb-type" evidence="3">
    <location>
        <begin position="1"/>
        <end position="64"/>
    </location>
</feature>
<dbReference type="EMBL" id="DS113385">
    <property type="protein sequence ID" value="EAY08111.1"/>
    <property type="molecule type" value="Genomic_DNA"/>
</dbReference>
<feature type="domain" description="Myb-like" evidence="2">
    <location>
        <begin position="61"/>
        <end position="111"/>
    </location>
</feature>
<dbReference type="InterPro" id="IPR009057">
    <property type="entry name" value="Homeodomain-like_sf"/>
</dbReference>
<dbReference type="GO" id="GO:0005634">
    <property type="term" value="C:nucleus"/>
    <property type="evidence" value="ECO:0000318"/>
    <property type="project" value="GO_Central"/>
</dbReference>
<accession>A2EGX7</accession>